<sequence length="25" mass="2769">MVGERNNESSFLKEEACVVGIEVTK</sequence>
<dbReference type="AlphaFoldDB" id="A0A0E9V0W2"/>
<organism evidence="1">
    <name type="scientific">Anguilla anguilla</name>
    <name type="common">European freshwater eel</name>
    <name type="synonym">Muraena anguilla</name>
    <dbReference type="NCBI Taxonomy" id="7936"/>
    <lineage>
        <taxon>Eukaryota</taxon>
        <taxon>Metazoa</taxon>
        <taxon>Chordata</taxon>
        <taxon>Craniata</taxon>
        <taxon>Vertebrata</taxon>
        <taxon>Euteleostomi</taxon>
        <taxon>Actinopterygii</taxon>
        <taxon>Neopterygii</taxon>
        <taxon>Teleostei</taxon>
        <taxon>Anguilliformes</taxon>
        <taxon>Anguillidae</taxon>
        <taxon>Anguilla</taxon>
    </lineage>
</organism>
<evidence type="ECO:0000313" key="1">
    <source>
        <dbReference type="EMBL" id="JAH71697.1"/>
    </source>
</evidence>
<accession>A0A0E9V0W2</accession>
<dbReference type="EMBL" id="GBXM01036880">
    <property type="protein sequence ID" value="JAH71697.1"/>
    <property type="molecule type" value="Transcribed_RNA"/>
</dbReference>
<name>A0A0E9V0W2_ANGAN</name>
<proteinExistence type="predicted"/>
<reference evidence="1" key="2">
    <citation type="journal article" date="2015" name="Fish Shellfish Immunol.">
        <title>Early steps in the European eel (Anguilla anguilla)-Vibrio vulnificus interaction in the gills: Role of the RtxA13 toxin.</title>
        <authorList>
            <person name="Callol A."/>
            <person name="Pajuelo D."/>
            <person name="Ebbesson L."/>
            <person name="Teles M."/>
            <person name="MacKenzie S."/>
            <person name="Amaro C."/>
        </authorList>
    </citation>
    <scope>NUCLEOTIDE SEQUENCE</scope>
</reference>
<reference evidence="1" key="1">
    <citation type="submission" date="2014-11" db="EMBL/GenBank/DDBJ databases">
        <authorList>
            <person name="Amaro Gonzalez C."/>
        </authorList>
    </citation>
    <scope>NUCLEOTIDE SEQUENCE</scope>
</reference>
<protein>
    <submittedName>
        <fullName evidence="1">Uncharacterized protein</fullName>
    </submittedName>
</protein>